<evidence type="ECO:0000313" key="1">
    <source>
        <dbReference type="EMBL" id="MFD0289669.1"/>
    </source>
</evidence>
<protein>
    <recommendedName>
        <fullName evidence="3">Transposase</fullName>
    </recommendedName>
</protein>
<reference evidence="2" key="1">
    <citation type="journal article" date="2019" name="Int. J. Syst. Evol. Microbiol.">
        <title>The Global Catalogue of Microorganisms (GCM) 10K type strain sequencing project: providing services to taxonomists for standard genome sequencing and annotation.</title>
        <authorList>
            <consortium name="The Broad Institute Genomics Platform"/>
            <consortium name="The Broad Institute Genome Sequencing Center for Infectious Disease"/>
            <person name="Wu L."/>
            <person name="Ma J."/>
        </authorList>
    </citation>
    <scope>NUCLEOTIDE SEQUENCE [LARGE SCALE GENOMIC DNA]</scope>
    <source>
        <strain evidence="2">CGMCC 4.7198</strain>
    </source>
</reference>
<dbReference type="Proteomes" id="UP001596957">
    <property type="component" value="Unassembled WGS sequence"/>
</dbReference>
<evidence type="ECO:0008006" key="3">
    <source>
        <dbReference type="Google" id="ProtNLM"/>
    </source>
</evidence>
<proteinExistence type="predicted"/>
<accession>A0ABW2VZL0</accession>
<keyword evidence="2" id="KW-1185">Reference proteome</keyword>
<sequence length="50" mass="5534">MAALVEGRDREEVAAVFRVALKAVDGWWAKWLSDGRNAPAARPLVKRRSG</sequence>
<name>A0ABW2VZL0_9ACTN</name>
<dbReference type="RefSeq" id="WP_381263032.1">
    <property type="nucleotide sequence ID" value="NZ_JBHTBI010000071.1"/>
</dbReference>
<comment type="caution">
    <text evidence="1">The sequence shown here is derived from an EMBL/GenBank/DDBJ whole genome shotgun (WGS) entry which is preliminary data.</text>
</comment>
<evidence type="ECO:0000313" key="2">
    <source>
        <dbReference type="Proteomes" id="UP001596957"/>
    </source>
</evidence>
<dbReference type="EMBL" id="JBHTEC010000011">
    <property type="protein sequence ID" value="MFD0289669.1"/>
    <property type="molecule type" value="Genomic_DNA"/>
</dbReference>
<gene>
    <name evidence="1" type="ORF">ACFQZP_50430</name>
</gene>
<organism evidence="1 2">
    <name type="scientific">Streptomyces lutosisoli</name>
    <dbReference type="NCBI Taxonomy" id="2665721"/>
    <lineage>
        <taxon>Bacteria</taxon>
        <taxon>Bacillati</taxon>
        <taxon>Actinomycetota</taxon>
        <taxon>Actinomycetes</taxon>
        <taxon>Kitasatosporales</taxon>
        <taxon>Streptomycetaceae</taxon>
        <taxon>Streptomyces</taxon>
    </lineage>
</organism>